<evidence type="ECO:0000313" key="4">
    <source>
        <dbReference type="Proteomes" id="UP000315349"/>
    </source>
</evidence>
<evidence type="ECO:0000256" key="1">
    <source>
        <dbReference type="SAM" id="Phobius"/>
    </source>
</evidence>
<sequence length="286" mass="32071">MLSSMPGNDASRVMKLNYVICRATGFGRFERWAMVSQEVDHAVDSDQLRHPAGGRREWLSTLRYGLIVVLLGYLAVAYVVLPLGWWRYEKRHPALTNAPTLTHTKLGIPGDPLNVGFVGSEEQLIKAFHAIGWTEAEKIDLKSSVGIAESTVLDRPDAVAPVSSLYLFGRKQDLAFELPVGESARQRHHVRLWRCEEKDDQGRLFWIGSVTFDERVGLSHTTEEITHHISPDVDGERDGLLNSMLKAKQIEAIEYVNDFQPQAQGKNGGGDPWKTDQRLGWGTLID</sequence>
<dbReference type="InterPro" id="IPR025902">
    <property type="entry name" value="LssY-like-C_dom"/>
</dbReference>
<dbReference type="AlphaFoldDB" id="A0A518GS85"/>
<feature type="transmembrane region" description="Helical" evidence="1">
    <location>
        <begin position="64"/>
        <end position="86"/>
    </location>
</feature>
<gene>
    <name evidence="3" type="ORF">Spb1_33790</name>
</gene>
<evidence type="ECO:0000259" key="2">
    <source>
        <dbReference type="Pfam" id="PF14067"/>
    </source>
</evidence>
<evidence type="ECO:0000313" key="3">
    <source>
        <dbReference type="EMBL" id="QDV31435.1"/>
    </source>
</evidence>
<dbReference type="Proteomes" id="UP000315349">
    <property type="component" value="Chromosome"/>
</dbReference>
<reference evidence="3 4" key="1">
    <citation type="submission" date="2019-02" db="EMBL/GenBank/DDBJ databases">
        <title>Deep-cultivation of Planctomycetes and their phenomic and genomic characterization uncovers novel biology.</title>
        <authorList>
            <person name="Wiegand S."/>
            <person name="Jogler M."/>
            <person name="Boedeker C."/>
            <person name="Pinto D."/>
            <person name="Vollmers J."/>
            <person name="Rivas-Marin E."/>
            <person name="Kohn T."/>
            <person name="Peeters S.H."/>
            <person name="Heuer A."/>
            <person name="Rast P."/>
            <person name="Oberbeckmann S."/>
            <person name="Bunk B."/>
            <person name="Jeske O."/>
            <person name="Meyerdierks A."/>
            <person name="Storesund J.E."/>
            <person name="Kallscheuer N."/>
            <person name="Luecker S."/>
            <person name="Lage O.M."/>
            <person name="Pohl T."/>
            <person name="Merkel B.J."/>
            <person name="Hornburger P."/>
            <person name="Mueller R.-W."/>
            <person name="Bruemmer F."/>
            <person name="Labrenz M."/>
            <person name="Spormann A.M."/>
            <person name="Op den Camp H."/>
            <person name="Overmann J."/>
            <person name="Amann R."/>
            <person name="Jetten M.S.M."/>
            <person name="Mascher T."/>
            <person name="Medema M.H."/>
            <person name="Devos D.P."/>
            <person name="Kaster A.-K."/>
            <person name="Ovreas L."/>
            <person name="Rohde M."/>
            <person name="Galperin M.Y."/>
            <person name="Jogler C."/>
        </authorList>
    </citation>
    <scope>NUCLEOTIDE SEQUENCE [LARGE SCALE GENOMIC DNA]</scope>
    <source>
        <strain evidence="3 4">Spb1</strain>
    </source>
</reference>
<keyword evidence="1" id="KW-1133">Transmembrane helix</keyword>
<keyword evidence="1" id="KW-0472">Membrane</keyword>
<feature type="domain" description="LssY-like C-terminal" evidence="2">
    <location>
        <begin position="96"/>
        <end position="278"/>
    </location>
</feature>
<name>A0A518GS85_9PLAN</name>
<proteinExistence type="predicted"/>
<keyword evidence="4" id="KW-1185">Reference proteome</keyword>
<organism evidence="3 4">
    <name type="scientific">Planctopirus ephydatiae</name>
    <dbReference type="NCBI Taxonomy" id="2528019"/>
    <lineage>
        <taxon>Bacteria</taxon>
        <taxon>Pseudomonadati</taxon>
        <taxon>Planctomycetota</taxon>
        <taxon>Planctomycetia</taxon>
        <taxon>Planctomycetales</taxon>
        <taxon>Planctomycetaceae</taxon>
        <taxon>Planctopirus</taxon>
    </lineage>
</organism>
<keyword evidence="1" id="KW-0812">Transmembrane</keyword>
<accession>A0A518GS85</accession>
<protein>
    <recommendedName>
        <fullName evidence="2">LssY-like C-terminal domain-containing protein</fullName>
    </recommendedName>
</protein>
<dbReference type="EMBL" id="CP036299">
    <property type="protein sequence ID" value="QDV31435.1"/>
    <property type="molecule type" value="Genomic_DNA"/>
</dbReference>
<dbReference type="KEGG" id="peh:Spb1_33790"/>
<dbReference type="Pfam" id="PF14067">
    <property type="entry name" value="LssY_C"/>
    <property type="match status" value="1"/>
</dbReference>